<dbReference type="PANTHER" id="PTHR45586:SF1">
    <property type="entry name" value="LIPOPOLYSACCHARIDE ASSEMBLY PROTEIN B"/>
    <property type="match status" value="1"/>
</dbReference>
<dbReference type="EMBL" id="CP002859">
    <property type="protein sequence ID" value="AEI50928.1"/>
    <property type="molecule type" value="Genomic_DNA"/>
</dbReference>
<organism evidence="5 6">
    <name type="scientific">Runella slithyformis (strain ATCC 29530 / DSM 19594 / LMG 11500 / NCIMB 11436 / LSU 4)</name>
    <dbReference type="NCBI Taxonomy" id="761193"/>
    <lineage>
        <taxon>Bacteria</taxon>
        <taxon>Pseudomonadati</taxon>
        <taxon>Bacteroidota</taxon>
        <taxon>Cytophagia</taxon>
        <taxon>Cytophagales</taxon>
        <taxon>Spirosomataceae</taxon>
        <taxon>Runella</taxon>
    </lineage>
</organism>
<accession>A0A7U4E7R4</accession>
<dbReference type="Gene3D" id="1.25.40.10">
    <property type="entry name" value="Tetratricopeptide repeat domain"/>
    <property type="match status" value="1"/>
</dbReference>
<feature type="repeat" description="TPR" evidence="3">
    <location>
        <begin position="201"/>
        <end position="234"/>
    </location>
</feature>
<proteinExistence type="predicted"/>
<dbReference type="PANTHER" id="PTHR45586">
    <property type="entry name" value="TPR REPEAT-CONTAINING PROTEIN PA4667"/>
    <property type="match status" value="1"/>
</dbReference>
<feature type="region of interest" description="Disordered" evidence="4">
    <location>
        <begin position="34"/>
        <end position="68"/>
    </location>
</feature>
<reference evidence="5 6" key="2">
    <citation type="journal article" date="2012" name="Stand. Genomic Sci.">
        <title>Complete genome sequence of the aquatic bacterium Runella slithyformis type strain (LSU 4(T)).</title>
        <authorList>
            <person name="Copeland A."/>
            <person name="Zhang X."/>
            <person name="Misra M."/>
            <person name="Lapidus A."/>
            <person name="Nolan M."/>
            <person name="Lucas S."/>
            <person name="Deshpande S."/>
            <person name="Cheng J.F."/>
            <person name="Tapia R."/>
            <person name="Goodwin L.A."/>
            <person name="Pitluck S."/>
            <person name="Liolios K."/>
            <person name="Pagani I."/>
            <person name="Ivanova N."/>
            <person name="Mikhailova N."/>
            <person name="Pati A."/>
            <person name="Chen A."/>
            <person name="Palaniappan K."/>
            <person name="Land M."/>
            <person name="Hauser L."/>
            <person name="Pan C."/>
            <person name="Jeffries C.D."/>
            <person name="Detter J.C."/>
            <person name="Brambilla E.M."/>
            <person name="Rohde M."/>
            <person name="Djao O.D."/>
            <person name="Goker M."/>
            <person name="Sikorski J."/>
            <person name="Tindall B.J."/>
            <person name="Woyke T."/>
            <person name="Bristow J."/>
            <person name="Eisen J.A."/>
            <person name="Markowitz V."/>
            <person name="Hugenholtz P."/>
            <person name="Kyrpides N.C."/>
            <person name="Klenk H.P."/>
            <person name="Mavromatis K."/>
        </authorList>
    </citation>
    <scope>NUCLEOTIDE SEQUENCE [LARGE SCALE GENOMIC DNA]</scope>
    <source>
        <strain evidence="6">ATCC 29530 / DSM 19594 / LMG 11500 / NCIMB 11436 / LSU 4</strain>
    </source>
</reference>
<evidence type="ECO:0000256" key="1">
    <source>
        <dbReference type="ARBA" id="ARBA00022737"/>
    </source>
</evidence>
<keyword evidence="2 3" id="KW-0802">TPR repeat</keyword>
<evidence type="ECO:0000313" key="6">
    <source>
        <dbReference type="Proteomes" id="UP000000493"/>
    </source>
</evidence>
<dbReference type="KEGG" id="rsi:Runsl_4608"/>
<protein>
    <recommendedName>
        <fullName evidence="7">Tetratricopeptide repeat protein</fullName>
    </recommendedName>
</protein>
<evidence type="ECO:0000256" key="3">
    <source>
        <dbReference type="PROSITE-ProRule" id="PRU00339"/>
    </source>
</evidence>
<feature type="compositionally biased region" description="Polar residues" evidence="4">
    <location>
        <begin position="40"/>
        <end position="59"/>
    </location>
</feature>
<keyword evidence="6" id="KW-1185">Reference proteome</keyword>
<dbReference type="RefSeq" id="WP_013930218.1">
    <property type="nucleotide sequence ID" value="NC_015703.1"/>
</dbReference>
<dbReference type="AlphaFoldDB" id="A0A7U4E7R4"/>
<evidence type="ECO:0000313" key="5">
    <source>
        <dbReference type="EMBL" id="AEI50928.1"/>
    </source>
</evidence>
<evidence type="ECO:0000256" key="4">
    <source>
        <dbReference type="SAM" id="MobiDB-lite"/>
    </source>
</evidence>
<name>A0A7U4E7R4_RUNSL</name>
<evidence type="ECO:0008006" key="7">
    <source>
        <dbReference type="Google" id="ProtNLM"/>
    </source>
</evidence>
<dbReference type="SUPFAM" id="SSF48452">
    <property type="entry name" value="TPR-like"/>
    <property type="match status" value="1"/>
</dbReference>
<dbReference type="InterPro" id="IPR019734">
    <property type="entry name" value="TPR_rpt"/>
</dbReference>
<sequence length="282" mass="30970">MNRSILIVILLATLLTGGLYSLPKVVVKSREQKLSGGGTDSTQVPATEQADKATTSAESHSAPLTAEQQNTVASLSQQFISARDSKQKTNAVLQLSDFYLDLRKFDSSAKYAEKLALMEPSETNLVRAGDRYYDAFSFSADTKKSATLGAKAREWYQKALDKNPALLNVKANLAMTYVSTETPMQGILLLREVLANDPTNEVALFNLGLLSMRSNQYEKAVERFRQLLKGNPGNSKARFYLGVSLAQTGKNKEALEELLIVKGQEKDPTIQSAIAELEKDLK</sequence>
<dbReference type="PROSITE" id="PS50005">
    <property type="entry name" value="TPR"/>
    <property type="match status" value="1"/>
</dbReference>
<dbReference type="InterPro" id="IPR051012">
    <property type="entry name" value="CellSynth/LPSAsmb/PSIAsmb"/>
</dbReference>
<evidence type="ECO:0000256" key="2">
    <source>
        <dbReference type="ARBA" id="ARBA00022803"/>
    </source>
</evidence>
<reference evidence="6" key="1">
    <citation type="submission" date="2011-06" db="EMBL/GenBank/DDBJ databases">
        <title>The complete genome of chromosome of Runella slithyformis DSM 19594.</title>
        <authorList>
            <consortium name="US DOE Joint Genome Institute (JGI-PGF)"/>
            <person name="Lucas S."/>
            <person name="Han J."/>
            <person name="Lapidus A."/>
            <person name="Bruce D."/>
            <person name="Goodwin L."/>
            <person name="Pitluck S."/>
            <person name="Peters L."/>
            <person name="Kyrpides N."/>
            <person name="Mavromatis K."/>
            <person name="Ivanova N."/>
            <person name="Ovchinnikova G."/>
            <person name="Zhang X."/>
            <person name="Misra M."/>
            <person name="Detter J.C."/>
            <person name="Tapia R."/>
            <person name="Han C."/>
            <person name="Land M."/>
            <person name="Hauser L."/>
            <person name="Markowitz V."/>
            <person name="Cheng J.-F."/>
            <person name="Hugenholtz P."/>
            <person name="Woyke T."/>
            <person name="Wu D."/>
            <person name="Tindall B."/>
            <person name="Faehrich R."/>
            <person name="Brambilla E."/>
            <person name="Klenk H.-P."/>
            <person name="Eisen J.A."/>
        </authorList>
    </citation>
    <scope>NUCLEOTIDE SEQUENCE [LARGE SCALE GENOMIC DNA]</scope>
    <source>
        <strain evidence="6">ATCC 29530 / DSM 19594 / LMG 11500 / NCIMB 11436 / LSU 4</strain>
    </source>
</reference>
<gene>
    <name evidence="5" type="ordered locus">Runsl_4608</name>
</gene>
<dbReference type="InterPro" id="IPR011990">
    <property type="entry name" value="TPR-like_helical_dom_sf"/>
</dbReference>
<keyword evidence="1" id="KW-0677">Repeat</keyword>
<dbReference type="Proteomes" id="UP000000493">
    <property type="component" value="Chromosome"/>
</dbReference>
<dbReference type="Pfam" id="PF13432">
    <property type="entry name" value="TPR_16"/>
    <property type="match status" value="1"/>
</dbReference>